<evidence type="ECO:0000256" key="3">
    <source>
        <dbReference type="ARBA" id="ARBA00022449"/>
    </source>
</evidence>
<feature type="transmembrane region" description="Helical" evidence="9">
    <location>
        <begin position="107"/>
        <end position="124"/>
    </location>
</feature>
<feature type="transmembrane region" description="Helical" evidence="9">
    <location>
        <begin position="31"/>
        <end position="48"/>
    </location>
</feature>
<evidence type="ECO:0000313" key="11">
    <source>
        <dbReference type="EMBL" id="MBR8668652.1"/>
    </source>
</evidence>
<feature type="transmembrane region" description="Helical" evidence="9">
    <location>
        <begin position="68"/>
        <end position="95"/>
    </location>
</feature>
<feature type="transmembrane region" description="Helical" evidence="9">
    <location>
        <begin position="367"/>
        <end position="385"/>
    </location>
</feature>
<dbReference type="GO" id="GO:0042773">
    <property type="term" value="P:ATP synthesis coupled electron transport"/>
    <property type="evidence" value="ECO:0007669"/>
    <property type="project" value="InterPro"/>
</dbReference>
<evidence type="ECO:0000256" key="7">
    <source>
        <dbReference type="ARBA" id="ARBA00023136"/>
    </source>
</evidence>
<keyword evidence="3" id="KW-0813">Transport</keyword>
<feature type="transmembrane region" description="Helical" evidence="9">
    <location>
        <begin position="446"/>
        <end position="470"/>
    </location>
</feature>
<protein>
    <submittedName>
        <fullName evidence="11">Na+/H+ antiporter subunit D</fullName>
    </submittedName>
</protein>
<feature type="transmembrane region" description="Helical" evidence="9">
    <location>
        <begin position="337"/>
        <end position="355"/>
    </location>
</feature>
<organism evidence="11">
    <name type="scientific">Niallia circulans</name>
    <name type="common">Bacillus circulans</name>
    <dbReference type="NCBI Taxonomy" id="1397"/>
    <lineage>
        <taxon>Bacteria</taxon>
        <taxon>Bacillati</taxon>
        <taxon>Bacillota</taxon>
        <taxon>Bacilli</taxon>
        <taxon>Bacillales</taxon>
        <taxon>Bacillaceae</taxon>
        <taxon>Niallia</taxon>
    </lineage>
</organism>
<feature type="transmembrane region" description="Helical" evidence="9">
    <location>
        <begin position="269"/>
        <end position="292"/>
    </location>
</feature>
<keyword evidence="7 9" id="KW-0472">Membrane</keyword>
<evidence type="ECO:0000256" key="6">
    <source>
        <dbReference type="ARBA" id="ARBA00022989"/>
    </source>
</evidence>
<feature type="transmembrane region" description="Helical" evidence="9">
    <location>
        <begin position="162"/>
        <end position="184"/>
    </location>
</feature>
<name>A0A941JPP1_NIACI</name>
<gene>
    <name evidence="11" type="ORF">KD144_03785</name>
</gene>
<dbReference type="GO" id="GO:0008137">
    <property type="term" value="F:NADH dehydrogenase (ubiquinone) activity"/>
    <property type="evidence" value="ECO:0007669"/>
    <property type="project" value="InterPro"/>
</dbReference>
<dbReference type="NCBIfam" id="NF005818">
    <property type="entry name" value="PRK07691.1"/>
    <property type="match status" value="1"/>
</dbReference>
<comment type="caution">
    <text evidence="11">The sequence shown here is derived from an EMBL/GenBank/DDBJ whole genome shotgun (WGS) entry which is preliminary data.</text>
</comment>
<dbReference type="InterPro" id="IPR001750">
    <property type="entry name" value="ND/Mrp_TM"/>
</dbReference>
<feature type="transmembrane region" description="Helical" evidence="9">
    <location>
        <begin position="204"/>
        <end position="229"/>
    </location>
</feature>
<dbReference type="PRINTS" id="PR01437">
    <property type="entry name" value="NUOXDRDTASE4"/>
</dbReference>
<keyword evidence="3" id="KW-0050">Antiport</keyword>
<feature type="transmembrane region" description="Helical" evidence="9">
    <location>
        <begin position="130"/>
        <end position="150"/>
    </location>
</feature>
<comment type="subcellular location">
    <subcellularLocation>
        <location evidence="1">Cell membrane</location>
        <topology evidence="1">Multi-pass membrane protein</topology>
    </subcellularLocation>
    <subcellularLocation>
        <location evidence="8">Membrane</location>
        <topology evidence="8">Multi-pass membrane protein</topology>
    </subcellularLocation>
</comment>
<dbReference type="Pfam" id="PF00361">
    <property type="entry name" value="Proton_antipo_M"/>
    <property type="match status" value="1"/>
</dbReference>
<proteinExistence type="inferred from homology"/>
<dbReference type="PANTHER" id="PTHR42703:SF1">
    <property type="entry name" value="NA(+)_H(+) ANTIPORTER SUBUNIT D1"/>
    <property type="match status" value="1"/>
</dbReference>
<dbReference type="InterPro" id="IPR050586">
    <property type="entry name" value="CPA3_Na-H_Antiporter_D"/>
</dbReference>
<dbReference type="AlphaFoldDB" id="A0A941JPP1"/>
<reference evidence="11" key="1">
    <citation type="submission" date="2021-04" db="EMBL/GenBank/DDBJ databases">
        <title>Genomic analysis of electroactive and textile dye degrading Bacillus circulans strain: DC10 isolated from constructed wetland-microbial fuel cells treating textile dye wastewaters.</title>
        <authorList>
            <person name="Patel D.U."/>
            <person name="Desai C.R."/>
        </authorList>
    </citation>
    <scope>NUCLEOTIDE SEQUENCE</scope>
    <source>
        <strain evidence="11">DC10</strain>
    </source>
</reference>
<dbReference type="GO" id="GO:0005886">
    <property type="term" value="C:plasma membrane"/>
    <property type="evidence" value="ECO:0007669"/>
    <property type="project" value="UniProtKB-SubCell"/>
</dbReference>
<comment type="similarity">
    <text evidence="2">Belongs to the CPA3 antiporters (TC 2.A.63) subunit D family.</text>
</comment>
<evidence type="ECO:0000256" key="2">
    <source>
        <dbReference type="ARBA" id="ARBA00005346"/>
    </source>
</evidence>
<feature type="transmembrane region" description="Helical" evidence="9">
    <location>
        <begin position="236"/>
        <end position="257"/>
    </location>
</feature>
<evidence type="ECO:0000256" key="1">
    <source>
        <dbReference type="ARBA" id="ARBA00004651"/>
    </source>
</evidence>
<dbReference type="EMBL" id="JAGTPX010000003">
    <property type="protein sequence ID" value="MBR8668652.1"/>
    <property type="molecule type" value="Genomic_DNA"/>
</dbReference>
<evidence type="ECO:0000256" key="5">
    <source>
        <dbReference type="ARBA" id="ARBA00022692"/>
    </source>
</evidence>
<evidence type="ECO:0000259" key="10">
    <source>
        <dbReference type="Pfam" id="PF00361"/>
    </source>
</evidence>
<feature type="transmembrane region" description="Helical" evidence="9">
    <location>
        <begin position="299"/>
        <end position="317"/>
    </location>
</feature>
<dbReference type="InterPro" id="IPR003918">
    <property type="entry name" value="NADH_UbQ_OxRdtase"/>
</dbReference>
<keyword evidence="6 9" id="KW-1133">Transmembrane helix</keyword>
<evidence type="ECO:0000256" key="9">
    <source>
        <dbReference type="SAM" id="Phobius"/>
    </source>
</evidence>
<keyword evidence="5 8" id="KW-0812">Transmembrane</keyword>
<feature type="domain" description="NADH:quinone oxidoreductase/Mrp antiporter transmembrane" evidence="10">
    <location>
        <begin position="128"/>
        <end position="416"/>
    </location>
</feature>
<evidence type="ECO:0000256" key="4">
    <source>
        <dbReference type="ARBA" id="ARBA00022475"/>
    </source>
</evidence>
<feature type="transmembrane region" description="Helical" evidence="9">
    <location>
        <begin position="405"/>
        <end position="426"/>
    </location>
</feature>
<sequence>MINLILFPILIPLFMGIILIFFHKKIILQRIFSLLSTSTSIIVALVMIDKIKNAGIQTVNLSNWDAPFGITIVSDMVSAILVLTTNVIAFCCILYSFKGIDRARENYFYYSMIQFLLVGVIGAFSTGDIFNLFVFFEVMLMASYVLLVLGNTKIQLRETVKYIVVNVVASALFVIAVAYLYSVVGTLNMAFISERISEVGGTGILTVIAVLFLIVFGLKGAIFPLFFWLPGSYNAAPIPILALFGALLTKVGVYSIARTYSLFFYEDSYVFTLLGTLALITIILGAIGSIAYNDVKKIIIYNIVTAIGVILFGFSTFNKVSLSGAIFYLIHDMIIKGALFLLIGIMIYITGTSNLKSMSGLIKRYPLLAWTFFIAALGLAGIPPLSGFVGKLLIIQGAFEESNYIGGFIIVLSSLLVLLSVIKIFVKAFWGDESDNVTKKPIKTLLFPGCILVLLSFLIGIGVEVLLPYISLAAESLLQPENYIHAVLKE</sequence>
<dbReference type="GO" id="GO:0015297">
    <property type="term" value="F:antiporter activity"/>
    <property type="evidence" value="ECO:0007669"/>
    <property type="project" value="UniProtKB-KW"/>
</dbReference>
<feature type="transmembrane region" description="Helical" evidence="9">
    <location>
        <begin position="6"/>
        <end position="22"/>
    </location>
</feature>
<evidence type="ECO:0000256" key="8">
    <source>
        <dbReference type="RuleBase" id="RU000320"/>
    </source>
</evidence>
<keyword evidence="4" id="KW-1003">Cell membrane</keyword>
<accession>A0A941JPP1</accession>
<dbReference type="RefSeq" id="WP_212117224.1">
    <property type="nucleotide sequence ID" value="NZ_JAGTPX020000003.1"/>
</dbReference>
<dbReference type="PANTHER" id="PTHR42703">
    <property type="entry name" value="NADH DEHYDROGENASE"/>
    <property type="match status" value="1"/>
</dbReference>